<evidence type="ECO:0000313" key="7">
    <source>
        <dbReference type="Proteomes" id="UP000501812"/>
    </source>
</evidence>
<evidence type="ECO:0000256" key="3">
    <source>
        <dbReference type="ARBA" id="ARBA00022729"/>
    </source>
</evidence>
<dbReference type="KEGG" id="luo:HHL09_11480"/>
<dbReference type="RefSeq" id="WP_169454779.1">
    <property type="nucleotide sequence ID" value="NZ_CP051774.1"/>
</dbReference>
<feature type="domain" description="PKD/Chitinase" evidence="5">
    <location>
        <begin position="766"/>
        <end position="854"/>
    </location>
</feature>
<dbReference type="Pfam" id="PF12904">
    <property type="entry name" value="Collagen_bind_2"/>
    <property type="match status" value="1"/>
</dbReference>
<dbReference type="InterPro" id="IPR055372">
    <property type="entry name" value="CBM96"/>
</dbReference>
<dbReference type="Gene3D" id="3.20.20.80">
    <property type="entry name" value="Glycosidases"/>
    <property type="match status" value="1"/>
</dbReference>
<sequence length="1873" mass="195508">MSPIRAFLIHAAALGSFASAAPVGVNDVYQECGGILVMEAERSPSSLGSGANRWELYTPGQSNYVDGAAQEAHLEFQGNSSNGDTPQTPLTYRFKINESGYYHLHLRARQRLAGAAADKNNDCWVKVNGVNGATFGAGPNAGGQHMDDAPVSLLTTYTKMYVSSPVTWGWANLLDAGGSSNKRWPVYYFNAGSTYVLTIAGRSINFNYDRILFRKSTIVDTSAKSTAIPESALNATSSATPAISGVTLVNADTDRDLGPLTHGAKINLATFGPNLNLRADSSPPVLGSVRFTLDGNADYRLESLAPYTIGGDNIWDDYLPWTPTVGNHTLTVTAYSAANGGGTAGTPVTFNFSVINEIPPGSPVANAGSDRAVVLPTTSVALSGSGSDSGGSIASYKWQQVGGPAIATLAAADTVAPTVSDLAHGTYKFRLTVTDNSGLTSFDDAVVTVTAPAGAPVANAGVDKAVALPASSVTLNGTGTDPANQIYAYLWTQVSGPSNATRSGESSLNLTASNLIAGTYVFRLRIYSETGLIGADDATVTVSAATGVPVANAGADASITLPVSSLTINGSGTDPGGSISAYSWSQISGPGTASLSGANTASLTASSLIQGSYVFRLTVTDNNGLTGSDDVNVTVNPTSGGSGQSVTRLVLVNADTDQDIGDIVGGSTIDLAATPRLSVRAETSPMPVGSVRFSFDDNVNLRTESGPPYTINGDTGGVDYTAWVPPLGTHTLAVTPFTQSGATGTAGSPMSVVFTVIDSSLTGDPQANAGTDKSIVLPTSSVTLNGSSIDSDGSITAQLWTQVSGPAAASLAGATTANLTASGLQQGSYVFRYTVTDNSGKTDSDEVSVFVLPASVGSALISGELKKWHKVTLDFAGPNTSESATPNPFTDYRLNVTFTHLGSGKSYVVPGYYAADGNAANSSATSGNVWRVHFSPDETGAWSYTASFRSGSNVATNASPTAGNAAGFFDGDSGNFSIAPTDKSGRDLRGKGRLQYVGKHHLRFAETGEYFMKAGVDAPENLLAYADFDGDFKTDGQGDNYIKDWAPHAGDWQVGDPSWGNGKGKGLIGAINYLASEGLNAFSFLTLNIAGDDKNVFPYTTYNERTRLDVSKLDQWGIVFEYGTKKGMYLHFKTQETENELMLDGGDTGNQRKLYYRELIARFGCNLALNWNLGEEINSASLSQKQSWAQYFYDSDPYHHPIVIHNGANHYNMLGSASKLTGFSLQLNAPDFTDMFVMTKDYLDRSEDADRPWVVACDEPGDAAYSLRPDSDPGTSHVDARKNALWGNIMAGGAGCEFYFGYLMAHSDLTCNDFRSRDSFWDVCRHALEFLKSNAVPFEQMKNQNALVSGNGANANRCLAKTGDAYLVQLHAGGSATLNLSAASGSFTTRWFNPRTGAVTGGSNLTGGSTVSLGSPPGETTQDWIVLVRSTNGGGGTNTAPIASAGADKSAFFSGTPVNVSLTGTVTDDGLPAGLALTRSWSVVSGPAGVLLANANTATVTATFPALGTYVLRFTASDTELSSSDEVMVTIQAPGGSSEHSFGVLHDAYLENGSNNNLTQLRVEKSSTRTRTAYLQFDLGSAAPISGFSATPGSAVIRLAEGDDTSSGTMTLRLYAAASNDWTESNITGSNAPAKGAQLGVFTGDVTDGQVIEFDVGTHIGTAGKYSFILEADSSTRDVSFASKENATPSLRPSLVLSNGSNAPPSFAGYSESIPVNSQILIPYSLILAGASDPDGDAVSLVVASDSSEAGGYVTMGTDSLSYRPPPDFTGTDGFLLTVQDGRGGFTSALLSLTVTPEDGIGGAPPPVLDKIGPSQMRVRFHGVPGATYRFQRSTNFSTWTTLYTVTAGEEGMVEYTDGASPVGRAFYRVQSP</sequence>
<dbReference type="InterPro" id="IPR032260">
    <property type="entry name" value="DUF5060"/>
</dbReference>
<dbReference type="InterPro" id="IPR013783">
    <property type="entry name" value="Ig-like_fold"/>
</dbReference>
<evidence type="ECO:0000256" key="2">
    <source>
        <dbReference type="ARBA" id="ARBA00022525"/>
    </source>
</evidence>
<evidence type="ECO:0000256" key="1">
    <source>
        <dbReference type="ARBA" id="ARBA00004613"/>
    </source>
</evidence>
<dbReference type="SMART" id="SM00089">
    <property type="entry name" value="PKD"/>
    <property type="match status" value="5"/>
</dbReference>
<comment type="subcellular location">
    <subcellularLocation>
        <location evidence="1">Secreted</location>
    </subcellularLocation>
</comment>
<evidence type="ECO:0000259" key="5">
    <source>
        <dbReference type="SMART" id="SM00089"/>
    </source>
</evidence>
<proteinExistence type="predicted"/>
<dbReference type="PANTHER" id="PTHR46182">
    <property type="entry name" value="FI19480P1"/>
    <property type="match status" value="1"/>
</dbReference>
<dbReference type="Proteomes" id="UP000501812">
    <property type="component" value="Chromosome"/>
</dbReference>
<dbReference type="Gene3D" id="2.60.40.10">
    <property type="entry name" value="Immunoglobulins"/>
    <property type="match status" value="6"/>
</dbReference>
<feature type="domain" description="PKD/Chitinase" evidence="5">
    <location>
        <begin position="1437"/>
        <end position="1534"/>
    </location>
</feature>
<dbReference type="GO" id="GO:0031410">
    <property type="term" value="C:cytoplasmic vesicle"/>
    <property type="evidence" value="ECO:0007669"/>
    <property type="project" value="TreeGrafter"/>
</dbReference>
<feature type="chain" id="PRO_5032412798" evidence="4">
    <location>
        <begin position="21"/>
        <end position="1873"/>
    </location>
</feature>
<keyword evidence="7" id="KW-1185">Reference proteome</keyword>
<evidence type="ECO:0000313" key="6">
    <source>
        <dbReference type="EMBL" id="QJE96378.1"/>
    </source>
</evidence>
<evidence type="ECO:0000256" key="4">
    <source>
        <dbReference type="SAM" id="SignalP"/>
    </source>
</evidence>
<name>A0A858RIQ7_9BACT</name>
<dbReference type="InterPro" id="IPR029865">
    <property type="entry name" value="KIAA0319-like"/>
</dbReference>
<reference evidence="6 7" key="1">
    <citation type="submission" date="2020-04" db="EMBL/GenBank/DDBJ databases">
        <title>Luteolibacter sp. G-1-1-1 isolated from soil.</title>
        <authorList>
            <person name="Dahal R.H."/>
        </authorList>
    </citation>
    <scope>NUCLEOTIDE SEQUENCE [LARGE SCALE GENOMIC DNA]</scope>
    <source>
        <strain evidence="6 7">G-1-1-1</strain>
    </source>
</reference>
<protein>
    <submittedName>
        <fullName evidence="6">Tandem-95 repeat protein</fullName>
    </submittedName>
</protein>
<feature type="domain" description="PKD/Chitinase" evidence="5">
    <location>
        <begin position="364"/>
        <end position="452"/>
    </location>
</feature>
<accession>A0A858RIQ7</accession>
<dbReference type="Pfam" id="PF17963">
    <property type="entry name" value="Big_9"/>
    <property type="match status" value="1"/>
</dbReference>
<gene>
    <name evidence="6" type="ORF">HHL09_11480</name>
</gene>
<feature type="domain" description="PKD/Chitinase" evidence="5">
    <location>
        <begin position="457"/>
        <end position="545"/>
    </location>
</feature>
<organism evidence="6 7">
    <name type="scientific">Luteolibacter luteus</name>
    <dbReference type="NCBI Taxonomy" id="2728835"/>
    <lineage>
        <taxon>Bacteria</taxon>
        <taxon>Pseudomonadati</taxon>
        <taxon>Verrucomicrobiota</taxon>
        <taxon>Verrucomicrobiia</taxon>
        <taxon>Verrucomicrobiales</taxon>
        <taxon>Verrucomicrobiaceae</taxon>
        <taxon>Luteolibacter</taxon>
    </lineage>
</organism>
<dbReference type="Pfam" id="PF22352">
    <property type="entry name" value="K319L-like_PKD"/>
    <property type="match status" value="5"/>
</dbReference>
<dbReference type="InterPro" id="IPR022409">
    <property type="entry name" value="PKD/Chitinase_dom"/>
</dbReference>
<dbReference type="SUPFAM" id="SSF49299">
    <property type="entry name" value="PKD domain"/>
    <property type="match status" value="5"/>
</dbReference>
<dbReference type="FunFam" id="2.60.40.10:FF:000257">
    <property type="entry name" value="Dyslexia-associated protein KIAA0319-like"/>
    <property type="match status" value="1"/>
</dbReference>
<dbReference type="EMBL" id="CP051774">
    <property type="protein sequence ID" value="QJE96378.1"/>
    <property type="molecule type" value="Genomic_DNA"/>
</dbReference>
<dbReference type="GO" id="GO:0016020">
    <property type="term" value="C:membrane"/>
    <property type="evidence" value="ECO:0007669"/>
    <property type="project" value="TreeGrafter"/>
</dbReference>
<dbReference type="Pfam" id="PF24517">
    <property type="entry name" value="CBM96"/>
    <property type="match status" value="1"/>
</dbReference>
<dbReference type="PANTHER" id="PTHR46182:SF2">
    <property type="entry name" value="FI19480P1"/>
    <property type="match status" value="1"/>
</dbReference>
<dbReference type="Pfam" id="PF16586">
    <property type="entry name" value="DUF5060"/>
    <property type="match status" value="1"/>
</dbReference>
<feature type="signal peptide" evidence="4">
    <location>
        <begin position="1"/>
        <end position="20"/>
    </location>
</feature>
<dbReference type="InterPro" id="IPR035986">
    <property type="entry name" value="PKD_dom_sf"/>
</dbReference>
<dbReference type="InterPro" id="IPR024749">
    <property type="entry name" value="Collagen-bd_put"/>
</dbReference>
<dbReference type="CDD" id="cd00146">
    <property type="entry name" value="PKD"/>
    <property type="match status" value="1"/>
</dbReference>
<feature type="domain" description="PKD/Chitinase" evidence="5">
    <location>
        <begin position="550"/>
        <end position="638"/>
    </location>
</feature>
<keyword evidence="2" id="KW-0964">Secreted</keyword>
<dbReference type="GO" id="GO:0005576">
    <property type="term" value="C:extracellular region"/>
    <property type="evidence" value="ECO:0007669"/>
    <property type="project" value="UniProtKB-SubCell"/>
</dbReference>
<dbReference type="NCBIfam" id="NF012211">
    <property type="entry name" value="tand_rpt_95"/>
    <property type="match status" value="1"/>
</dbReference>
<keyword evidence="3 4" id="KW-0732">Signal</keyword>
<dbReference type="Gene3D" id="2.60.40.2810">
    <property type="match status" value="1"/>
</dbReference>